<feature type="transmembrane region" description="Helical" evidence="6">
    <location>
        <begin position="55"/>
        <end position="74"/>
    </location>
</feature>
<keyword evidence="5 6" id="KW-0472">Membrane</keyword>
<organism evidence="8 9">
    <name type="scientific">Thermogutta terrifontis</name>
    <dbReference type="NCBI Taxonomy" id="1331910"/>
    <lineage>
        <taxon>Bacteria</taxon>
        <taxon>Pseudomonadati</taxon>
        <taxon>Planctomycetota</taxon>
        <taxon>Planctomycetia</taxon>
        <taxon>Pirellulales</taxon>
        <taxon>Thermoguttaceae</taxon>
        <taxon>Thermogutta</taxon>
    </lineage>
</organism>
<evidence type="ECO:0000313" key="9">
    <source>
        <dbReference type="Proteomes" id="UP000215086"/>
    </source>
</evidence>
<evidence type="ECO:0000256" key="2">
    <source>
        <dbReference type="ARBA" id="ARBA00022475"/>
    </source>
</evidence>
<dbReference type="EMBL" id="CP018477">
    <property type="protein sequence ID" value="ASV73861.1"/>
    <property type="molecule type" value="Genomic_DNA"/>
</dbReference>
<gene>
    <name evidence="8" type="ORF">THTE_1259</name>
</gene>
<dbReference type="AlphaFoldDB" id="A0A286RD28"/>
<sequence length="284" mass="31830">MTGNQDLLLLGCLCSGIAAAILVYSGRDWLAQAFAWMEADVTDKLRRLRVRTTRVRFWLVLWLVGIAVAFFGFWLLVDSLIFAILAAVLLLAAPWYLLRRMAEFYRRKIEDQLADAMVTLANAVRAGLSLAQSLEILAAQCPRPINAEFRQIVAEYNLGKPLDRTLIEAKQRLKSENFALFAAALLASHEHGGRLNETVERIAGSVLELQRLERKVLSETAQARKSAVYMAIAPVIFLIGFYIMDPANTMLLFTQPLGHLLLGMAVMLDVIAYLWARALLRPDI</sequence>
<feature type="transmembrane region" description="Helical" evidence="6">
    <location>
        <begin position="6"/>
        <end position="24"/>
    </location>
</feature>
<evidence type="ECO:0000256" key="4">
    <source>
        <dbReference type="ARBA" id="ARBA00022989"/>
    </source>
</evidence>
<dbReference type="RefSeq" id="WP_095414342.1">
    <property type="nucleotide sequence ID" value="NZ_CP018477.1"/>
</dbReference>
<evidence type="ECO:0000259" key="7">
    <source>
        <dbReference type="Pfam" id="PF00482"/>
    </source>
</evidence>
<evidence type="ECO:0000256" key="6">
    <source>
        <dbReference type="SAM" id="Phobius"/>
    </source>
</evidence>
<feature type="transmembrane region" description="Helical" evidence="6">
    <location>
        <begin position="256"/>
        <end position="276"/>
    </location>
</feature>
<dbReference type="KEGG" id="ttf:THTE_1259"/>
<dbReference type="PANTHER" id="PTHR35007:SF1">
    <property type="entry name" value="PILUS ASSEMBLY PROTEIN"/>
    <property type="match status" value="1"/>
</dbReference>
<evidence type="ECO:0000313" key="8">
    <source>
        <dbReference type="EMBL" id="ASV73861.1"/>
    </source>
</evidence>
<evidence type="ECO:0000256" key="3">
    <source>
        <dbReference type="ARBA" id="ARBA00022692"/>
    </source>
</evidence>
<feature type="domain" description="Type II secretion system protein GspF" evidence="7">
    <location>
        <begin position="119"/>
        <end position="240"/>
    </location>
</feature>
<keyword evidence="2" id="KW-1003">Cell membrane</keyword>
<dbReference type="Pfam" id="PF00482">
    <property type="entry name" value="T2SSF"/>
    <property type="match status" value="1"/>
</dbReference>
<feature type="transmembrane region" description="Helical" evidence="6">
    <location>
        <begin position="227"/>
        <end position="244"/>
    </location>
</feature>
<dbReference type="Gene3D" id="1.20.81.30">
    <property type="entry name" value="Type II secretion system (T2SS), domain F"/>
    <property type="match status" value="1"/>
</dbReference>
<dbReference type="Proteomes" id="UP000215086">
    <property type="component" value="Chromosome"/>
</dbReference>
<dbReference type="PANTHER" id="PTHR35007">
    <property type="entry name" value="INTEGRAL MEMBRANE PROTEIN-RELATED"/>
    <property type="match status" value="1"/>
</dbReference>
<comment type="subcellular location">
    <subcellularLocation>
        <location evidence="1">Cell membrane</location>
        <topology evidence="1">Multi-pass membrane protein</topology>
    </subcellularLocation>
</comment>
<keyword evidence="9" id="KW-1185">Reference proteome</keyword>
<proteinExistence type="predicted"/>
<feature type="transmembrane region" description="Helical" evidence="6">
    <location>
        <begin position="80"/>
        <end position="98"/>
    </location>
</feature>
<dbReference type="OrthoDB" id="9803381at2"/>
<dbReference type="InterPro" id="IPR018076">
    <property type="entry name" value="T2SS_GspF_dom"/>
</dbReference>
<dbReference type="InterPro" id="IPR042094">
    <property type="entry name" value="T2SS_GspF_sf"/>
</dbReference>
<keyword evidence="4 6" id="KW-1133">Transmembrane helix</keyword>
<accession>A0A286RD28</accession>
<reference evidence="8 9" key="1">
    <citation type="journal article" name="Front. Microbiol.">
        <title>Sugar Metabolism of the First Thermophilic Planctomycete Thermogutta terrifontis: Comparative Genomic and Transcriptomic Approaches.</title>
        <authorList>
            <person name="Elcheninov A.G."/>
            <person name="Menzel P."/>
            <person name="Gudbergsdottir S.R."/>
            <person name="Slesarev A.I."/>
            <person name="Kadnikov V.V."/>
            <person name="Krogh A."/>
            <person name="Bonch-Osmolovskaya E.A."/>
            <person name="Peng X."/>
            <person name="Kublanov I.V."/>
        </authorList>
    </citation>
    <scope>NUCLEOTIDE SEQUENCE [LARGE SCALE GENOMIC DNA]</scope>
    <source>
        <strain evidence="8 9">R1</strain>
    </source>
</reference>
<evidence type="ECO:0000256" key="1">
    <source>
        <dbReference type="ARBA" id="ARBA00004651"/>
    </source>
</evidence>
<name>A0A286RD28_9BACT</name>
<protein>
    <submittedName>
        <fullName evidence="8">Flp pilus assembly protein TadB</fullName>
    </submittedName>
</protein>
<evidence type="ECO:0000256" key="5">
    <source>
        <dbReference type="ARBA" id="ARBA00023136"/>
    </source>
</evidence>
<keyword evidence="3 6" id="KW-0812">Transmembrane</keyword>
<dbReference type="GO" id="GO:0005886">
    <property type="term" value="C:plasma membrane"/>
    <property type="evidence" value="ECO:0007669"/>
    <property type="project" value="UniProtKB-SubCell"/>
</dbReference>